<protein>
    <submittedName>
        <fullName evidence="1">Uncharacterized protein</fullName>
    </submittedName>
</protein>
<dbReference type="OrthoDB" id="4979632at2"/>
<reference evidence="2" key="1">
    <citation type="submission" date="2015-05" db="EMBL/GenBank/DDBJ databases">
        <authorList>
            <person name="Urmite Genomes"/>
        </authorList>
    </citation>
    <scope>NUCLEOTIDE SEQUENCE [LARGE SCALE GENOMIC DNA]</scope>
    <source>
        <strain evidence="2">LF1</strain>
    </source>
</reference>
<evidence type="ECO:0000313" key="1">
    <source>
        <dbReference type="EMBL" id="CRK83754.1"/>
    </source>
</evidence>
<sequence>MRVYTTILSILDKKGPLPISTVCQEVNQVLPIHREKPILPSHIKSIVTKKKGFFDIHEGRISINPDKDPISLSVSIESCGGISYYIKVYLRKNNFAVLEWRNKDNRLPFSYDQPKTLGSLEEFKRELFTMNIWDWDPSYRNEEGILLDEKTWSVKLITKGTIYQSEGIECYPKNWGSFCRLIEKLIGMTFR</sequence>
<accession>A0A0U1P0F1</accession>
<dbReference type="EMBL" id="CVRB01000004">
    <property type="protein sequence ID" value="CRK83754.1"/>
    <property type="molecule type" value="Genomic_DNA"/>
</dbReference>
<dbReference type="STRING" id="1499688.BN000_03745"/>
<organism evidence="1 2">
    <name type="scientific">Neobacillus massiliamazoniensis</name>
    <dbReference type="NCBI Taxonomy" id="1499688"/>
    <lineage>
        <taxon>Bacteria</taxon>
        <taxon>Bacillati</taxon>
        <taxon>Bacillota</taxon>
        <taxon>Bacilli</taxon>
        <taxon>Bacillales</taxon>
        <taxon>Bacillaceae</taxon>
        <taxon>Neobacillus</taxon>
    </lineage>
</organism>
<gene>
    <name evidence="1" type="ORF">BN000_03745</name>
</gene>
<dbReference type="RefSeq" id="WP_090636781.1">
    <property type="nucleotide sequence ID" value="NZ_CVRB01000004.1"/>
</dbReference>
<evidence type="ECO:0000313" key="2">
    <source>
        <dbReference type="Proteomes" id="UP000199087"/>
    </source>
</evidence>
<dbReference type="Proteomes" id="UP000199087">
    <property type="component" value="Unassembled WGS sequence"/>
</dbReference>
<keyword evidence="2" id="KW-1185">Reference proteome</keyword>
<proteinExistence type="predicted"/>
<dbReference type="AlphaFoldDB" id="A0A0U1P0F1"/>
<name>A0A0U1P0F1_9BACI</name>